<feature type="region of interest" description="Disordered" evidence="1">
    <location>
        <begin position="211"/>
        <end position="252"/>
    </location>
</feature>
<dbReference type="GeneID" id="110197113"/>
<dbReference type="RefSeq" id="XP_020826376.1">
    <property type="nucleotide sequence ID" value="XM_020970717.1"/>
</dbReference>
<accession>A0A6P5J593</accession>
<sequence length="252" mass="27876">MRACAPEDTSRQICELVRKFGLPEGIFSAQQHGYILQLNKILKMALKIKRNLVVEYSPQTDGFLEDSKAFVRRLLSLVLAANPADWDQHLHEVFFLQSGPSDYEEEEDLSSLEVELQEASSAPDENRPPSFCGPEALKSCPDGERDTPGKARRHEDVCSLPDEGSRDVFAVLQCDRCQAWAHDLCVTRQHGWAYQKTSVRCRACLLADEGAGPGPGPFSRALEVEESRTSRTVGPTWPATGTTGSKHSSSSK</sequence>
<dbReference type="InterPro" id="IPR011011">
    <property type="entry name" value="Znf_FYVE_PHD"/>
</dbReference>
<dbReference type="Gene3D" id="3.30.40.10">
    <property type="entry name" value="Zinc/RING finger domain, C3HC4 (zinc finger)"/>
    <property type="match status" value="1"/>
</dbReference>
<feature type="region of interest" description="Disordered" evidence="1">
    <location>
        <begin position="115"/>
        <end position="158"/>
    </location>
</feature>
<feature type="compositionally biased region" description="Basic and acidic residues" evidence="1">
    <location>
        <begin position="141"/>
        <end position="157"/>
    </location>
</feature>
<protein>
    <submittedName>
        <fullName evidence="3">Uncharacterized protein LOC110197113</fullName>
    </submittedName>
</protein>
<feature type="compositionally biased region" description="Low complexity" evidence="1">
    <location>
        <begin position="240"/>
        <end position="252"/>
    </location>
</feature>
<dbReference type="SUPFAM" id="SSF57903">
    <property type="entry name" value="FYVE/PHD zinc finger"/>
    <property type="match status" value="1"/>
</dbReference>
<evidence type="ECO:0000313" key="3">
    <source>
        <dbReference type="RefSeq" id="XP_020826376.1"/>
    </source>
</evidence>
<keyword evidence="2" id="KW-1185">Reference proteome</keyword>
<dbReference type="KEGG" id="pcw:110197113"/>
<dbReference type="Proteomes" id="UP000515140">
    <property type="component" value="Unplaced"/>
</dbReference>
<evidence type="ECO:0000256" key="1">
    <source>
        <dbReference type="SAM" id="MobiDB-lite"/>
    </source>
</evidence>
<gene>
    <name evidence="3" type="primary">LOC110197113</name>
</gene>
<name>A0A6P5J593_PHACI</name>
<reference evidence="3" key="1">
    <citation type="submission" date="2025-08" db="UniProtKB">
        <authorList>
            <consortium name="RefSeq"/>
        </authorList>
    </citation>
    <scope>IDENTIFICATION</scope>
    <source>
        <tissue evidence="3">Spleen</tissue>
    </source>
</reference>
<evidence type="ECO:0000313" key="2">
    <source>
        <dbReference type="Proteomes" id="UP000515140"/>
    </source>
</evidence>
<dbReference type="InterPro" id="IPR013083">
    <property type="entry name" value="Znf_RING/FYVE/PHD"/>
</dbReference>
<proteinExistence type="predicted"/>
<organism evidence="2 3">
    <name type="scientific">Phascolarctos cinereus</name>
    <name type="common">Koala</name>
    <dbReference type="NCBI Taxonomy" id="38626"/>
    <lineage>
        <taxon>Eukaryota</taxon>
        <taxon>Metazoa</taxon>
        <taxon>Chordata</taxon>
        <taxon>Craniata</taxon>
        <taxon>Vertebrata</taxon>
        <taxon>Euteleostomi</taxon>
        <taxon>Mammalia</taxon>
        <taxon>Metatheria</taxon>
        <taxon>Diprotodontia</taxon>
        <taxon>Phascolarctidae</taxon>
        <taxon>Phascolarctos</taxon>
    </lineage>
</organism>
<dbReference type="AlphaFoldDB" id="A0A6P5J593"/>
<dbReference type="InParanoid" id="A0A6P5J593"/>